<protein>
    <submittedName>
        <fullName evidence="1">Uncharacterized protein</fullName>
    </submittedName>
</protein>
<name>A0A9J6B5U9_SOLCO</name>
<evidence type="ECO:0000313" key="1">
    <source>
        <dbReference type="EMBL" id="KAG5631986.1"/>
    </source>
</evidence>
<proteinExistence type="predicted"/>
<dbReference type="EMBL" id="JACXVP010000001">
    <property type="protein sequence ID" value="KAG5631986.1"/>
    <property type="molecule type" value="Genomic_DNA"/>
</dbReference>
<keyword evidence="2" id="KW-1185">Reference proteome</keyword>
<sequence>MTLVKIADEVGDLPFRQLISFSVLPLASSHSGVLGGTVLLCGTDRRFVDCSFPSLSIHVLQQTQVESFKKGASNSATQDLIMNARNKTQFTYARINCVLKDSNCDTPSPKIFMLTIPATCDSSSSTKISKCPSTKNDSIFTHRYESI</sequence>
<evidence type="ECO:0000313" key="2">
    <source>
        <dbReference type="Proteomes" id="UP000824120"/>
    </source>
</evidence>
<comment type="caution">
    <text evidence="1">The sequence shown here is derived from an EMBL/GenBank/DDBJ whole genome shotgun (WGS) entry which is preliminary data.</text>
</comment>
<gene>
    <name evidence="1" type="ORF">H5410_003703</name>
</gene>
<reference evidence="1 2" key="1">
    <citation type="submission" date="2020-09" db="EMBL/GenBank/DDBJ databases">
        <title>De no assembly of potato wild relative species, Solanum commersonii.</title>
        <authorList>
            <person name="Cho K."/>
        </authorList>
    </citation>
    <scope>NUCLEOTIDE SEQUENCE [LARGE SCALE GENOMIC DNA]</scope>
    <source>
        <strain evidence="1">LZ3.2</strain>
        <tissue evidence="1">Leaf</tissue>
    </source>
</reference>
<dbReference type="AlphaFoldDB" id="A0A9J6B5U9"/>
<organism evidence="1 2">
    <name type="scientific">Solanum commersonii</name>
    <name type="common">Commerson's wild potato</name>
    <name type="synonym">Commerson's nightshade</name>
    <dbReference type="NCBI Taxonomy" id="4109"/>
    <lineage>
        <taxon>Eukaryota</taxon>
        <taxon>Viridiplantae</taxon>
        <taxon>Streptophyta</taxon>
        <taxon>Embryophyta</taxon>
        <taxon>Tracheophyta</taxon>
        <taxon>Spermatophyta</taxon>
        <taxon>Magnoliopsida</taxon>
        <taxon>eudicotyledons</taxon>
        <taxon>Gunneridae</taxon>
        <taxon>Pentapetalae</taxon>
        <taxon>asterids</taxon>
        <taxon>lamiids</taxon>
        <taxon>Solanales</taxon>
        <taxon>Solanaceae</taxon>
        <taxon>Solanoideae</taxon>
        <taxon>Solaneae</taxon>
        <taxon>Solanum</taxon>
    </lineage>
</organism>
<dbReference type="Proteomes" id="UP000824120">
    <property type="component" value="Chromosome 1"/>
</dbReference>
<accession>A0A9J6B5U9</accession>